<feature type="transmembrane region" description="Helical" evidence="2">
    <location>
        <begin position="495"/>
        <end position="520"/>
    </location>
</feature>
<sequence>MFGKPWPSYIVSYTDCSAGYFGDKCLRRCHCKSPCDALTGNCNVCEPGLTTCEDGKYGKNCIMSCGKCRPNKICDKVSGICPNGCTMGFKGTTCLEREKEERRFTASEVAGMAGGSVGGCLLLVGLAHVSVLLINTNLTPPQSVCRMGPCPPFGSTWKKLPNTIEGWLTQVATIVPPSAGNQYAGLHFQFKQDYISIFKGFQNHFTSKEKSEKQLPNLSYHVLTEEKMNKELKRILVLMIWNIFADSSVLATLNPVYGSADQSSQYSNCSADKAFDGVKIFIYLDEDLLRCTCSVTGEKSFPRWWEMDFGSMHLIGLFIVTGRIEVNVQSTNLTAFISNNTMETNKSTQVNSSTGTTVGLHVRLDPPRIAQYINIKKEDTIDVMTICEVEVFESNCEMGYFGDKCLRRCHCKGPCDVLSGNCNECDPGWYPPTCETACEDGTYGTNCNMKCGDCFPNKICDKLSGICPNGCMVGFKGTTCSEPEKEERRFTASEVAGMAAGSVGCCLLLVGLVHVCVLVYRRYKSASTKRDSTYVIP</sequence>
<dbReference type="Gene3D" id="2.60.120.260">
    <property type="entry name" value="Galactose-binding domain-like"/>
    <property type="match status" value="1"/>
</dbReference>
<dbReference type="InterPro" id="IPR008979">
    <property type="entry name" value="Galactose-bd-like_sf"/>
</dbReference>
<keyword evidence="2" id="KW-0472">Membrane</keyword>
<evidence type="ECO:0000313" key="3">
    <source>
        <dbReference type="EMBL" id="WAQ98764.1"/>
    </source>
</evidence>
<organism evidence="3 4">
    <name type="scientific">Mya arenaria</name>
    <name type="common">Soft-shell clam</name>
    <dbReference type="NCBI Taxonomy" id="6604"/>
    <lineage>
        <taxon>Eukaryota</taxon>
        <taxon>Metazoa</taxon>
        <taxon>Spiralia</taxon>
        <taxon>Lophotrochozoa</taxon>
        <taxon>Mollusca</taxon>
        <taxon>Bivalvia</taxon>
        <taxon>Autobranchia</taxon>
        <taxon>Heteroconchia</taxon>
        <taxon>Euheterodonta</taxon>
        <taxon>Imparidentia</taxon>
        <taxon>Neoheterodontei</taxon>
        <taxon>Myida</taxon>
        <taxon>Myoidea</taxon>
        <taxon>Myidae</taxon>
        <taxon>Mya</taxon>
    </lineage>
</organism>
<keyword evidence="2" id="KW-1133">Transmembrane helix</keyword>
<protein>
    <submittedName>
        <fullName evidence="3">SREC-like protein</fullName>
    </submittedName>
</protein>
<evidence type="ECO:0000313" key="4">
    <source>
        <dbReference type="Proteomes" id="UP001164746"/>
    </source>
</evidence>
<dbReference type="InterPro" id="IPR042635">
    <property type="entry name" value="MEGF10/SREC1/2-like"/>
</dbReference>
<accession>A0ABY7DQC6</accession>
<gene>
    <name evidence="3" type="ORF">MAR_023137</name>
</gene>
<dbReference type="PANTHER" id="PTHR24043">
    <property type="entry name" value="SCAVENGER RECEPTOR CLASS F"/>
    <property type="match status" value="1"/>
</dbReference>
<evidence type="ECO:0000256" key="2">
    <source>
        <dbReference type="SAM" id="Phobius"/>
    </source>
</evidence>
<evidence type="ECO:0000256" key="1">
    <source>
        <dbReference type="ARBA" id="ARBA00022536"/>
    </source>
</evidence>
<dbReference type="PANTHER" id="PTHR24043:SF8">
    <property type="entry name" value="EGF-LIKE DOMAIN-CONTAINING PROTEIN"/>
    <property type="match status" value="1"/>
</dbReference>
<dbReference type="SUPFAM" id="SSF49785">
    <property type="entry name" value="Galactose-binding domain-like"/>
    <property type="match status" value="1"/>
</dbReference>
<keyword evidence="2" id="KW-0812">Transmembrane</keyword>
<dbReference type="Proteomes" id="UP001164746">
    <property type="component" value="Chromosome 3"/>
</dbReference>
<dbReference type="SUPFAM" id="SSF57184">
    <property type="entry name" value="Growth factor receptor domain"/>
    <property type="match status" value="1"/>
</dbReference>
<reference evidence="3" key="1">
    <citation type="submission" date="2022-11" db="EMBL/GenBank/DDBJ databases">
        <title>Centuries of genome instability and evolution in soft-shell clam transmissible cancer (bioRxiv).</title>
        <authorList>
            <person name="Hart S.F.M."/>
            <person name="Yonemitsu M.A."/>
            <person name="Giersch R.M."/>
            <person name="Beal B.F."/>
            <person name="Arriagada G."/>
            <person name="Davis B.W."/>
            <person name="Ostrander E.A."/>
            <person name="Goff S.P."/>
            <person name="Metzger M.J."/>
        </authorList>
    </citation>
    <scope>NUCLEOTIDE SEQUENCE</scope>
    <source>
        <strain evidence="3">MELC-2E11</strain>
        <tissue evidence="3">Siphon/mantle</tissue>
    </source>
</reference>
<keyword evidence="1" id="KW-0245">EGF-like domain</keyword>
<name>A0ABY7DQC6_MYAAR</name>
<dbReference type="EMBL" id="CP111014">
    <property type="protein sequence ID" value="WAQ98764.1"/>
    <property type="molecule type" value="Genomic_DNA"/>
</dbReference>
<dbReference type="InterPro" id="IPR009030">
    <property type="entry name" value="Growth_fac_rcpt_cys_sf"/>
</dbReference>
<keyword evidence="4" id="KW-1185">Reference proteome</keyword>
<proteinExistence type="predicted"/>